<evidence type="ECO:0000313" key="3">
    <source>
        <dbReference type="Proteomes" id="UP000712600"/>
    </source>
</evidence>
<dbReference type="PANTHER" id="PTHR31099:SF24">
    <property type="entry name" value="AMINOTRANSFERASE-LIKE PLANT MOBILE DOMAIN-CONTAINING PROTEIN"/>
    <property type="match status" value="1"/>
</dbReference>
<comment type="caution">
    <text evidence="2">The sequence shown here is derived from an EMBL/GenBank/DDBJ whole genome shotgun (WGS) entry which is preliminary data.</text>
</comment>
<evidence type="ECO:0000256" key="1">
    <source>
        <dbReference type="SAM" id="MobiDB-lite"/>
    </source>
</evidence>
<dbReference type="EMBL" id="QGKX02000004">
    <property type="protein sequence ID" value="KAF3600224.1"/>
    <property type="molecule type" value="Genomic_DNA"/>
</dbReference>
<feature type="region of interest" description="Disordered" evidence="1">
    <location>
        <begin position="1"/>
        <end position="27"/>
    </location>
</feature>
<organism evidence="2 3">
    <name type="scientific">Brassica cretica</name>
    <name type="common">Mustard</name>
    <dbReference type="NCBI Taxonomy" id="69181"/>
    <lineage>
        <taxon>Eukaryota</taxon>
        <taxon>Viridiplantae</taxon>
        <taxon>Streptophyta</taxon>
        <taxon>Embryophyta</taxon>
        <taxon>Tracheophyta</taxon>
        <taxon>Spermatophyta</taxon>
        <taxon>Magnoliopsida</taxon>
        <taxon>eudicotyledons</taxon>
        <taxon>Gunneridae</taxon>
        <taxon>Pentapetalae</taxon>
        <taxon>rosids</taxon>
        <taxon>malvids</taxon>
        <taxon>Brassicales</taxon>
        <taxon>Brassicaceae</taxon>
        <taxon>Brassiceae</taxon>
        <taxon>Brassica</taxon>
    </lineage>
</organism>
<evidence type="ECO:0000313" key="2">
    <source>
        <dbReference type="EMBL" id="KAF3600224.1"/>
    </source>
</evidence>
<gene>
    <name evidence="2" type="ORF">F2Q69_00034961</name>
</gene>
<proteinExistence type="predicted"/>
<dbReference type="Proteomes" id="UP000712600">
    <property type="component" value="Unassembled WGS sequence"/>
</dbReference>
<accession>A0A8S9SHD6</accession>
<name>A0A8S9SHD6_BRACR</name>
<reference evidence="2" key="1">
    <citation type="submission" date="2019-12" db="EMBL/GenBank/DDBJ databases">
        <title>Genome sequencing and annotation of Brassica cretica.</title>
        <authorList>
            <person name="Studholme D.J."/>
            <person name="Sarris P."/>
        </authorList>
    </citation>
    <scope>NUCLEOTIDE SEQUENCE</scope>
    <source>
        <strain evidence="2">PFS-109/04</strain>
        <tissue evidence="2">Leaf</tissue>
    </source>
</reference>
<dbReference type="AlphaFoldDB" id="A0A8S9SHD6"/>
<sequence>MNPEPLPFLSSLVGGRPRPRRPFTDPFSSPVPSWGNVLEADSEAVPMAPLRRLRSCFFDDGPRSEIREGDLPNIRRKYLIHPSVGMRSPTEFECAPGGGTGEVAVYEAYLEAGFRGVIPSLIEEVSSFFGFSPSQLTPLTWRTLMALQVLGELHGLSIGVHEILYSYYFAPLVNKGWFYHLRSRDGAPLVEEPLRGVRGNHPFGDGWNSRYVFVKIHEPVGYPTSWRTVDVSRPVSFAGEAVAKLIMGIPRRFRWVTFLVSRETLRNAVRSPVSVIYDEYQKVKVQKRHLSYTPPPRLARASLSAGGLSSISSTSAEIVPYRDLMEDAHRRLTSGALLLRGQVQDMMACRDLLIQQVRASARWEIMKEWLEKRVDHWNPEEEYRRHLFLSGGFNHRSENLSQAATPRSVIGSRFSERPSVGTKIRTVDFCLHKETRKTLISQRSWISANTTRQANQNTIMTTINYKNRKKRAKRSLIPNLRMSVYNKVLAWARELLARFLVLATLRRLNLIES</sequence>
<dbReference type="PANTHER" id="PTHR31099">
    <property type="entry name" value="OS06G0165300 PROTEIN"/>
    <property type="match status" value="1"/>
</dbReference>
<protein>
    <submittedName>
        <fullName evidence="2">Uncharacterized protein</fullName>
    </submittedName>
</protein>